<reference evidence="3 4" key="1">
    <citation type="submission" date="2024-08" db="EMBL/GenBank/DDBJ databases">
        <authorList>
            <person name="Arias E."/>
        </authorList>
    </citation>
    <scope>NUCLEOTIDE SEQUENCE [LARGE SCALE GENOMIC DNA]</scope>
    <source>
        <strain evidence="3 4">FAM 25317</strain>
    </source>
</reference>
<evidence type="ECO:0000313" key="4">
    <source>
        <dbReference type="Proteomes" id="UP001625389"/>
    </source>
</evidence>
<gene>
    <name evidence="3" type="ORF">ACEN34_10740</name>
</gene>
<name>A0ABW8UIW8_9LACO</name>
<dbReference type="InterPro" id="IPR027994">
    <property type="entry name" value="WxL_dom"/>
</dbReference>
<evidence type="ECO:0000259" key="2">
    <source>
        <dbReference type="Pfam" id="PF13731"/>
    </source>
</evidence>
<evidence type="ECO:0000256" key="1">
    <source>
        <dbReference type="SAM" id="SignalP"/>
    </source>
</evidence>
<dbReference type="RefSeq" id="WP_407137653.1">
    <property type="nucleotide sequence ID" value="NZ_JBGQPK010000058.1"/>
</dbReference>
<dbReference type="Pfam" id="PF13731">
    <property type="entry name" value="WxL"/>
    <property type="match status" value="1"/>
</dbReference>
<dbReference type="Proteomes" id="UP001625389">
    <property type="component" value="Unassembled WGS sequence"/>
</dbReference>
<sequence>MLCMATAMLACFVAPQTANAAVIDGNSSMWSSWQTNPKMTNPGGIYKMTGTTISEGSYNYQFTYTGHLSDLVGFVAGTTSPALSKLSSYFFLPNINLAKGQSNYDSSVVPQVTVADGTNVSTSSKANNVGLDDNTLNAANYSTRVEFNSGVMSAFNPGLSKLNDIITITLKVKLSQPSDAGTAQVKINNSQAVIPIVSKAFYKDDVTGADLAPATSFGAASTPLNEDGLLGAPVKIATALPITSYGGTEYRYDHYQKIVKTGSSANIMTGGSATSIAGIVSVDSTLKLWNSYVFWYEPKDPAINVVYFNEDTNTTIKTGTAWGYNLGHVYKKGTTAETTANLLTAPATLTSGNKMLQYDSYDYIGNLSDENSAQKNGTDLTKLTLDGVASKQDDGQLITLNYKAATKTNVGVHYWNIDQQSTTVPTGSAMAADTTGTRPTGLDFTQLTGNKDAVITGNTTDPIDVDGSGGVAAAKAPTGWYYVGYQYNDGSGVNKWVAYDPKTPSTSRFIGNFSDKDKGVSFMYRQNSALALLLPDTLDFGTVLPGMTSTNLQATTGTTDNPNGLMVKVQDNRATTAPTNQWVDPWHVTVAGSTLTGDSTGQVADTAIKLSNGSAEGSGQLATAINIPLDSQTIVPVLDNTTLGGMTDTIASWQYANVTLDVPAGHVMGPDTYHSILTWTLTSGY</sequence>
<feature type="domain" description="WxL" evidence="2">
    <location>
        <begin position="527"/>
        <end position="683"/>
    </location>
</feature>
<feature type="signal peptide" evidence="1">
    <location>
        <begin position="1"/>
        <end position="20"/>
    </location>
</feature>
<evidence type="ECO:0000313" key="3">
    <source>
        <dbReference type="EMBL" id="MFL2030088.1"/>
    </source>
</evidence>
<feature type="chain" id="PRO_5047346234" evidence="1">
    <location>
        <begin position="21"/>
        <end position="685"/>
    </location>
</feature>
<protein>
    <submittedName>
        <fullName evidence="3">WxL domain-containing protein</fullName>
    </submittedName>
</protein>
<dbReference type="EMBL" id="JBGQPK010000058">
    <property type="protein sequence ID" value="MFL2030088.1"/>
    <property type="molecule type" value="Genomic_DNA"/>
</dbReference>
<keyword evidence="4" id="KW-1185">Reference proteome</keyword>
<comment type="caution">
    <text evidence="3">The sequence shown here is derived from an EMBL/GenBank/DDBJ whole genome shotgun (WGS) entry which is preliminary data.</text>
</comment>
<keyword evidence="1" id="KW-0732">Signal</keyword>
<proteinExistence type="predicted"/>
<organism evidence="3 4">
    <name type="scientific">Loigolactobacillus zhaoyuanensis</name>
    <dbReference type="NCBI Taxonomy" id="2486017"/>
    <lineage>
        <taxon>Bacteria</taxon>
        <taxon>Bacillati</taxon>
        <taxon>Bacillota</taxon>
        <taxon>Bacilli</taxon>
        <taxon>Lactobacillales</taxon>
        <taxon>Lactobacillaceae</taxon>
        <taxon>Loigolactobacillus</taxon>
    </lineage>
</organism>
<accession>A0ABW8UIW8</accession>